<dbReference type="Pfam" id="PF02635">
    <property type="entry name" value="DsrE"/>
    <property type="match status" value="1"/>
</dbReference>
<keyword evidence="3" id="KW-0830">Ubiquinone</keyword>
<dbReference type="Gene3D" id="3.40.50.150">
    <property type="entry name" value="Vaccinia Virus protein VP39"/>
    <property type="match status" value="1"/>
</dbReference>
<dbReference type="GO" id="GO:0043770">
    <property type="term" value="F:demethylmenaquinone methyltransferase activity"/>
    <property type="evidence" value="ECO:0007669"/>
    <property type="project" value="UniProtKB-EC"/>
</dbReference>
<keyword evidence="4" id="KW-1185">Reference proteome</keyword>
<keyword evidence="3" id="KW-0489">Methyltransferase</keyword>
<feature type="region of interest" description="Disordered" evidence="1">
    <location>
        <begin position="231"/>
        <end position="253"/>
    </location>
</feature>
<dbReference type="InterPro" id="IPR013216">
    <property type="entry name" value="Methyltransf_11"/>
</dbReference>
<dbReference type="Proteomes" id="UP000315349">
    <property type="component" value="Chromosome"/>
</dbReference>
<dbReference type="InterPro" id="IPR029063">
    <property type="entry name" value="SAM-dependent_MTases_sf"/>
</dbReference>
<dbReference type="EMBL" id="CP036299">
    <property type="protein sequence ID" value="QDV31848.1"/>
    <property type="molecule type" value="Genomic_DNA"/>
</dbReference>
<dbReference type="EC" id="2.1.1.163" evidence="3"/>
<sequence>MNRIVHMFGVLACAASCVAVGVAQEKSVKPGINDSFREPDPKEFLGKFEVESREVFSHRKEIVAACEIQPGQTVADIGAGTGLFTRLFSEAVGKDGKVIAVDIAQKFLDHILATSRDAGQRNVETLLSKADSTELPPESVDVAFICDTYHHFEFPLKTMASLHRALKPGGRVILVDFRRVDGSSTDWVMNHVRAGQEVFEAEILQTGLKKVYEERELLKENYFVVFEKPTPANTATEPRPGRGRGMGRGPGPEMRADQDVFHFLLDHHKEIRRSVKRLDNGVETLTESDNKEVATKIQEHVASMHQRIKDGRGLRFWDELFVAIFQKHASIKMTVEKTEQGVKVVETSDDKAVVRLIQAHAEVVSQFVAHGFDEAHKNHPVPAVLPAAPKLEFPIIPKHGGVLPRPKAVEQPRAGAKVVFDATADAKPADVNKGLDRVARLLNLYGVAGLKAQDVKITIVLHGEATKSVLNDAAYKERFQVEQNPNLPLIRELQKAGVEVLVCGQALNYKGFPDGEVTDGVPIAAAALTAVINKQTDGYSYIPVQ</sequence>
<gene>
    <name evidence="3" type="primary">ubiE_7</name>
    <name evidence="3" type="ORF">Spb1_37940</name>
</gene>
<proteinExistence type="predicted"/>
<dbReference type="InterPro" id="IPR003787">
    <property type="entry name" value="Sulphur_relay_DsrE/F-like"/>
</dbReference>
<evidence type="ECO:0000259" key="2">
    <source>
        <dbReference type="Pfam" id="PF08241"/>
    </source>
</evidence>
<accession>A0A518GTD1</accession>
<dbReference type="Gene3D" id="3.40.1260.10">
    <property type="entry name" value="DsrEFH-like"/>
    <property type="match status" value="1"/>
</dbReference>
<dbReference type="SUPFAM" id="SSF53335">
    <property type="entry name" value="S-adenosyl-L-methionine-dependent methyltransferases"/>
    <property type="match status" value="1"/>
</dbReference>
<evidence type="ECO:0000256" key="1">
    <source>
        <dbReference type="SAM" id="MobiDB-lite"/>
    </source>
</evidence>
<dbReference type="CDD" id="cd02440">
    <property type="entry name" value="AdoMet_MTases"/>
    <property type="match status" value="1"/>
</dbReference>
<dbReference type="GO" id="GO:0032259">
    <property type="term" value="P:methylation"/>
    <property type="evidence" value="ECO:0007669"/>
    <property type="project" value="UniProtKB-KW"/>
</dbReference>
<dbReference type="PANTHER" id="PTHR37691">
    <property type="entry name" value="BLR3518 PROTEIN"/>
    <property type="match status" value="1"/>
</dbReference>
<dbReference type="AlphaFoldDB" id="A0A518GTD1"/>
<protein>
    <submittedName>
        <fullName evidence="3">Ubiquinone/menaquinone biosynthesis C-methyltransferase UbiE</fullName>
        <ecNumber evidence="3">2.1.1.163</ecNumber>
    </submittedName>
</protein>
<dbReference type="InterPro" id="IPR027396">
    <property type="entry name" value="DsrEFH-like"/>
</dbReference>
<reference evidence="3 4" key="1">
    <citation type="submission" date="2019-02" db="EMBL/GenBank/DDBJ databases">
        <title>Deep-cultivation of Planctomycetes and their phenomic and genomic characterization uncovers novel biology.</title>
        <authorList>
            <person name="Wiegand S."/>
            <person name="Jogler M."/>
            <person name="Boedeker C."/>
            <person name="Pinto D."/>
            <person name="Vollmers J."/>
            <person name="Rivas-Marin E."/>
            <person name="Kohn T."/>
            <person name="Peeters S.H."/>
            <person name="Heuer A."/>
            <person name="Rast P."/>
            <person name="Oberbeckmann S."/>
            <person name="Bunk B."/>
            <person name="Jeske O."/>
            <person name="Meyerdierks A."/>
            <person name="Storesund J.E."/>
            <person name="Kallscheuer N."/>
            <person name="Luecker S."/>
            <person name="Lage O.M."/>
            <person name="Pohl T."/>
            <person name="Merkel B.J."/>
            <person name="Hornburger P."/>
            <person name="Mueller R.-W."/>
            <person name="Bruemmer F."/>
            <person name="Labrenz M."/>
            <person name="Spormann A.M."/>
            <person name="Op den Camp H."/>
            <person name="Overmann J."/>
            <person name="Amann R."/>
            <person name="Jetten M.S.M."/>
            <person name="Mascher T."/>
            <person name="Medema M.H."/>
            <person name="Devos D.P."/>
            <person name="Kaster A.-K."/>
            <person name="Ovreas L."/>
            <person name="Rohde M."/>
            <person name="Galperin M.Y."/>
            <person name="Jogler C."/>
        </authorList>
    </citation>
    <scope>NUCLEOTIDE SEQUENCE [LARGE SCALE GENOMIC DNA]</scope>
    <source>
        <strain evidence="3 4">Spb1</strain>
    </source>
</reference>
<feature type="domain" description="Methyltransferase type 11" evidence="2">
    <location>
        <begin position="76"/>
        <end position="174"/>
    </location>
</feature>
<evidence type="ECO:0000313" key="3">
    <source>
        <dbReference type="EMBL" id="QDV31848.1"/>
    </source>
</evidence>
<dbReference type="PANTHER" id="PTHR37691:SF1">
    <property type="entry name" value="BLR3518 PROTEIN"/>
    <property type="match status" value="1"/>
</dbReference>
<keyword evidence="3" id="KW-0808">Transferase</keyword>
<evidence type="ECO:0000313" key="4">
    <source>
        <dbReference type="Proteomes" id="UP000315349"/>
    </source>
</evidence>
<organism evidence="3 4">
    <name type="scientific">Planctopirus ephydatiae</name>
    <dbReference type="NCBI Taxonomy" id="2528019"/>
    <lineage>
        <taxon>Bacteria</taxon>
        <taxon>Pseudomonadati</taxon>
        <taxon>Planctomycetota</taxon>
        <taxon>Planctomycetia</taxon>
        <taxon>Planctomycetales</taxon>
        <taxon>Planctomycetaceae</taxon>
        <taxon>Planctopirus</taxon>
    </lineage>
</organism>
<dbReference type="SUPFAM" id="SSF75169">
    <property type="entry name" value="DsrEFH-like"/>
    <property type="match status" value="1"/>
</dbReference>
<name>A0A518GTD1_9PLAN</name>
<dbReference type="GO" id="GO:0008757">
    <property type="term" value="F:S-adenosylmethionine-dependent methyltransferase activity"/>
    <property type="evidence" value="ECO:0007669"/>
    <property type="project" value="InterPro"/>
</dbReference>
<dbReference type="KEGG" id="peh:Spb1_37940"/>
<dbReference type="Pfam" id="PF08241">
    <property type="entry name" value="Methyltransf_11"/>
    <property type="match status" value="1"/>
</dbReference>